<gene>
    <name evidence="2" type="ORF">ROSINTL182_07511</name>
</gene>
<evidence type="ECO:0008006" key="4">
    <source>
        <dbReference type="Google" id="ProtNLM"/>
    </source>
</evidence>
<evidence type="ECO:0000256" key="1">
    <source>
        <dbReference type="SAM" id="Phobius"/>
    </source>
</evidence>
<name>C7GC76_9FIRM</name>
<dbReference type="Pfam" id="PF06177">
    <property type="entry name" value="QueT"/>
    <property type="match status" value="1"/>
</dbReference>
<comment type="caution">
    <text evidence="2">The sequence shown here is derived from an EMBL/GenBank/DDBJ whole genome shotgun (WGS) entry which is preliminary data.</text>
</comment>
<organism evidence="2 3">
    <name type="scientific">Roseburia intestinalis L1-82</name>
    <dbReference type="NCBI Taxonomy" id="536231"/>
    <lineage>
        <taxon>Bacteria</taxon>
        <taxon>Bacillati</taxon>
        <taxon>Bacillota</taxon>
        <taxon>Clostridia</taxon>
        <taxon>Lachnospirales</taxon>
        <taxon>Lachnospiraceae</taxon>
        <taxon>Roseburia</taxon>
    </lineage>
</organism>
<dbReference type="HOGENOM" id="CLU_104115_0_0_9"/>
<dbReference type="Proteomes" id="UP000004828">
    <property type="component" value="Unassembled WGS sequence"/>
</dbReference>
<keyword evidence="1" id="KW-0472">Membrane</keyword>
<feature type="transmembrane region" description="Helical" evidence="1">
    <location>
        <begin position="131"/>
        <end position="148"/>
    </location>
</feature>
<feature type="transmembrane region" description="Helical" evidence="1">
    <location>
        <begin position="32"/>
        <end position="58"/>
    </location>
</feature>
<sequence length="189" mass="20630">MLDSGSYSNIECSRPSTRKTKLKEKQMRNKKVLLIVQAALIAAIYVVLTYFISAFNLASGAIQVRISEALTILPVFTPAAIPGLFIGCLLSNLLTGCMPLDVVFGSLATLIGACGTYALRKHKWLAPLPPIVANTVIVPFVLAYVYMAEGTIPFFMLTVGIGEVISCYVLGMILYKVLNNYRSVIFKNE</sequence>
<dbReference type="PIRSF" id="PIRSF031501">
    <property type="entry name" value="QueT"/>
    <property type="match status" value="1"/>
</dbReference>
<dbReference type="EMBL" id="ABYJ02000111">
    <property type="protein sequence ID" value="EEV00564.1"/>
    <property type="molecule type" value="Genomic_DNA"/>
</dbReference>
<accession>C7GC76</accession>
<dbReference type="PANTHER" id="PTHR40044">
    <property type="entry name" value="INTEGRAL MEMBRANE PROTEIN-RELATED"/>
    <property type="match status" value="1"/>
</dbReference>
<dbReference type="AlphaFoldDB" id="C7GC76"/>
<feature type="transmembrane region" description="Helical" evidence="1">
    <location>
        <begin position="70"/>
        <end position="94"/>
    </location>
</feature>
<protein>
    <recommendedName>
        <fullName evidence="4">QueT transporter</fullName>
    </recommendedName>
</protein>
<keyword evidence="1" id="KW-1133">Transmembrane helix</keyword>
<proteinExistence type="predicted"/>
<keyword evidence="1" id="KW-0812">Transmembrane</keyword>
<feature type="transmembrane region" description="Helical" evidence="1">
    <location>
        <begin position="100"/>
        <end position="119"/>
    </location>
</feature>
<dbReference type="PANTHER" id="PTHR40044:SF1">
    <property type="entry name" value="INTEGRAL MEMBRANE PROTEIN"/>
    <property type="match status" value="1"/>
</dbReference>
<evidence type="ECO:0000313" key="2">
    <source>
        <dbReference type="EMBL" id="EEV00564.1"/>
    </source>
</evidence>
<evidence type="ECO:0000313" key="3">
    <source>
        <dbReference type="Proteomes" id="UP000004828"/>
    </source>
</evidence>
<dbReference type="InterPro" id="IPR010387">
    <property type="entry name" value="QueT"/>
</dbReference>
<feature type="transmembrane region" description="Helical" evidence="1">
    <location>
        <begin position="154"/>
        <end position="178"/>
    </location>
</feature>
<reference evidence="2 3" key="1">
    <citation type="submission" date="2009-08" db="EMBL/GenBank/DDBJ databases">
        <authorList>
            <person name="Weinstock G."/>
            <person name="Sodergren E."/>
            <person name="Clifton S."/>
            <person name="Fulton L."/>
            <person name="Fulton B."/>
            <person name="Courtney L."/>
            <person name="Fronick C."/>
            <person name="Harrison M."/>
            <person name="Strong C."/>
            <person name="Farmer C."/>
            <person name="Delahaunty K."/>
            <person name="Markovic C."/>
            <person name="Hall O."/>
            <person name="Minx P."/>
            <person name="Tomlinson C."/>
            <person name="Mitreva M."/>
            <person name="Nelson J."/>
            <person name="Hou S."/>
            <person name="Wollam A."/>
            <person name="Pepin K.H."/>
            <person name="Johnson M."/>
            <person name="Bhonagiri V."/>
            <person name="Nash W.E."/>
            <person name="Warren W."/>
            <person name="Chinwalla A."/>
            <person name="Mardis E.R."/>
            <person name="Wilson R.K."/>
        </authorList>
    </citation>
    <scope>NUCLEOTIDE SEQUENCE [LARGE SCALE GENOMIC DNA]</scope>
    <source>
        <strain evidence="2 3">L1-82</strain>
    </source>
</reference>